<keyword evidence="2" id="KW-0812">Transmembrane</keyword>
<proteinExistence type="predicted"/>
<feature type="compositionally biased region" description="Polar residues" evidence="1">
    <location>
        <begin position="1"/>
        <end position="10"/>
    </location>
</feature>
<dbReference type="Pfam" id="PF14155">
    <property type="entry name" value="DUF4307"/>
    <property type="match status" value="1"/>
</dbReference>
<name>A0A495II72_9MICO</name>
<organism evidence="3 4">
    <name type="scientific">Frondihabitans australicus</name>
    <dbReference type="NCBI Taxonomy" id="386892"/>
    <lineage>
        <taxon>Bacteria</taxon>
        <taxon>Bacillati</taxon>
        <taxon>Actinomycetota</taxon>
        <taxon>Actinomycetes</taxon>
        <taxon>Micrococcales</taxon>
        <taxon>Microbacteriaceae</taxon>
        <taxon>Frondihabitans</taxon>
    </lineage>
</organism>
<evidence type="ECO:0000256" key="2">
    <source>
        <dbReference type="SAM" id="Phobius"/>
    </source>
</evidence>
<dbReference type="EMBL" id="RBKS01000001">
    <property type="protein sequence ID" value="RKR75001.1"/>
    <property type="molecule type" value="Genomic_DNA"/>
</dbReference>
<comment type="caution">
    <text evidence="3">The sequence shown here is derived from an EMBL/GenBank/DDBJ whole genome shotgun (WGS) entry which is preliminary data.</text>
</comment>
<evidence type="ECO:0000313" key="3">
    <source>
        <dbReference type="EMBL" id="RKR75001.1"/>
    </source>
</evidence>
<evidence type="ECO:0000256" key="1">
    <source>
        <dbReference type="SAM" id="MobiDB-lite"/>
    </source>
</evidence>
<evidence type="ECO:0000313" key="4">
    <source>
        <dbReference type="Proteomes" id="UP000280008"/>
    </source>
</evidence>
<dbReference type="OrthoDB" id="4793644at2"/>
<dbReference type="RefSeq" id="WP_121369844.1">
    <property type="nucleotide sequence ID" value="NZ_RBKS01000001.1"/>
</dbReference>
<sequence>MAPTPSASSGTRDRRDPTGEFATELDRRYGRSRSFRLRRRWIAVIVGVAFAAVFGAWVVWAGFDGTSASVDTDDAGYTILSDHQATVNSQVSVAPGTKVDCAVEVLNSGFDVVGWKIVHLPAQTQQTTVYKTSITTMNRGVTGLIDKCWLP</sequence>
<reference evidence="3 4" key="1">
    <citation type="submission" date="2018-10" db="EMBL/GenBank/DDBJ databases">
        <title>Sequencing the genomes of 1000 actinobacteria strains.</title>
        <authorList>
            <person name="Klenk H.-P."/>
        </authorList>
    </citation>
    <scope>NUCLEOTIDE SEQUENCE [LARGE SCALE GENOMIC DNA]</scope>
    <source>
        <strain evidence="3 4">DSM 17894</strain>
    </source>
</reference>
<dbReference type="AlphaFoldDB" id="A0A495II72"/>
<dbReference type="InterPro" id="IPR025443">
    <property type="entry name" value="DUF4307"/>
</dbReference>
<keyword evidence="4" id="KW-1185">Reference proteome</keyword>
<feature type="transmembrane region" description="Helical" evidence="2">
    <location>
        <begin position="41"/>
        <end position="63"/>
    </location>
</feature>
<gene>
    <name evidence="3" type="ORF">C8E83_2135</name>
</gene>
<accession>A0A495II72</accession>
<keyword evidence="2" id="KW-1133">Transmembrane helix</keyword>
<dbReference type="Proteomes" id="UP000280008">
    <property type="component" value="Unassembled WGS sequence"/>
</dbReference>
<protein>
    <submittedName>
        <fullName evidence="3">Uncharacterized protein DUF4307</fullName>
    </submittedName>
</protein>
<feature type="compositionally biased region" description="Basic and acidic residues" evidence="1">
    <location>
        <begin position="11"/>
        <end position="20"/>
    </location>
</feature>
<feature type="region of interest" description="Disordered" evidence="1">
    <location>
        <begin position="1"/>
        <end position="20"/>
    </location>
</feature>
<keyword evidence="2" id="KW-0472">Membrane</keyword>